<dbReference type="PANTHER" id="PTHR34216:SF3">
    <property type="entry name" value="POLY-BETA-1,6-N-ACETYL-D-GLUCOSAMINE N-DEACETYLASE"/>
    <property type="match status" value="1"/>
</dbReference>
<evidence type="ECO:0000259" key="3">
    <source>
        <dbReference type="PROSITE" id="PS51677"/>
    </source>
</evidence>
<keyword evidence="2" id="KW-0732">Signal</keyword>
<dbReference type="GO" id="GO:0005576">
    <property type="term" value="C:extracellular region"/>
    <property type="evidence" value="ECO:0007669"/>
    <property type="project" value="UniProtKB-SubCell"/>
</dbReference>
<dbReference type="Gene3D" id="3.20.20.370">
    <property type="entry name" value="Glycoside hydrolase/deacetylase"/>
    <property type="match status" value="1"/>
</dbReference>
<name>A0A074LLF9_9BACL</name>
<dbReference type="Pfam" id="PF01522">
    <property type="entry name" value="Polysacc_deac_1"/>
    <property type="match status" value="1"/>
</dbReference>
<feature type="domain" description="NodB homology" evidence="3">
    <location>
        <begin position="92"/>
        <end position="254"/>
    </location>
</feature>
<comment type="subcellular location">
    <subcellularLocation>
        <location evidence="1">Secreted</location>
    </subcellularLocation>
</comment>
<evidence type="ECO:0000256" key="1">
    <source>
        <dbReference type="ARBA" id="ARBA00004613"/>
    </source>
</evidence>
<dbReference type="STRING" id="1157490.EL26_18090"/>
<organism evidence="4 5">
    <name type="scientific">Tumebacillus flagellatus</name>
    <dbReference type="NCBI Taxonomy" id="1157490"/>
    <lineage>
        <taxon>Bacteria</taxon>
        <taxon>Bacillati</taxon>
        <taxon>Bacillota</taxon>
        <taxon>Bacilli</taxon>
        <taxon>Bacillales</taxon>
        <taxon>Alicyclobacillaceae</taxon>
        <taxon>Tumebacillus</taxon>
    </lineage>
</organism>
<evidence type="ECO:0000313" key="5">
    <source>
        <dbReference type="Proteomes" id="UP000027931"/>
    </source>
</evidence>
<gene>
    <name evidence="4" type="ORF">EL26_18090</name>
</gene>
<sequence length="254" mass="28720">MLVLFAVLVTVLYSGAYLRMHSRPAAPIHAYMPQAKVPILMYHSIAEPGKDLSVSTKDFEEQLKWLAENGFTPITLGQLERYWDGSYEVDGKPVVITFDDGYLDNYTDAYPVLLKYHDPATIFIITDSIKRKNHMSWDQMKEMHAHGIEFGSHMVYHSNFLHTALDQISWELTASKRALEKGLGSPVTTFCYPGGGLIPEASRLVHDAGYTIAVTTQDEWADQSQDRLLLSRVRVVGGMKLDEFARRLQAPLQQ</sequence>
<dbReference type="GO" id="GO:0005975">
    <property type="term" value="P:carbohydrate metabolic process"/>
    <property type="evidence" value="ECO:0007669"/>
    <property type="project" value="InterPro"/>
</dbReference>
<dbReference type="EMBL" id="JMIR01000030">
    <property type="protein sequence ID" value="KEO81939.1"/>
    <property type="molecule type" value="Genomic_DNA"/>
</dbReference>
<dbReference type="AlphaFoldDB" id="A0A074LLF9"/>
<accession>A0A074LLF9</accession>
<protein>
    <recommendedName>
        <fullName evidence="3">NodB homology domain-containing protein</fullName>
    </recommendedName>
</protein>
<dbReference type="Proteomes" id="UP000027931">
    <property type="component" value="Unassembled WGS sequence"/>
</dbReference>
<dbReference type="InterPro" id="IPR011330">
    <property type="entry name" value="Glyco_hydro/deAcase_b/a-brl"/>
</dbReference>
<dbReference type="SUPFAM" id="SSF88713">
    <property type="entry name" value="Glycoside hydrolase/deacetylase"/>
    <property type="match status" value="1"/>
</dbReference>
<dbReference type="InterPro" id="IPR002509">
    <property type="entry name" value="NODB_dom"/>
</dbReference>
<dbReference type="PROSITE" id="PS51677">
    <property type="entry name" value="NODB"/>
    <property type="match status" value="1"/>
</dbReference>
<dbReference type="PANTHER" id="PTHR34216">
    <property type="match status" value="1"/>
</dbReference>
<dbReference type="InterPro" id="IPR051398">
    <property type="entry name" value="Polysacch_Deacetylase"/>
</dbReference>
<dbReference type="eggNOG" id="COG0726">
    <property type="taxonomic scope" value="Bacteria"/>
</dbReference>
<keyword evidence="5" id="KW-1185">Reference proteome</keyword>
<comment type="caution">
    <text evidence="4">The sequence shown here is derived from an EMBL/GenBank/DDBJ whole genome shotgun (WGS) entry which is preliminary data.</text>
</comment>
<reference evidence="4 5" key="1">
    <citation type="journal article" date="2013" name="Int. J. Syst. Evol. Microbiol.">
        <title>Tumebacillus flagellatus sp. nov., an alpha-amylase/pullulanase-producing bacterium isolated from cassava wastewater.</title>
        <authorList>
            <person name="Wang Q."/>
            <person name="Xie N."/>
            <person name="Qin Y."/>
            <person name="Shen N."/>
            <person name="Zhu J."/>
            <person name="Mi H."/>
            <person name="Huang R."/>
        </authorList>
    </citation>
    <scope>NUCLEOTIDE SEQUENCE [LARGE SCALE GENOMIC DNA]</scope>
    <source>
        <strain evidence="4 5">GST4</strain>
    </source>
</reference>
<proteinExistence type="predicted"/>
<dbReference type="GO" id="GO:0016810">
    <property type="term" value="F:hydrolase activity, acting on carbon-nitrogen (but not peptide) bonds"/>
    <property type="evidence" value="ECO:0007669"/>
    <property type="project" value="InterPro"/>
</dbReference>
<dbReference type="CDD" id="cd10918">
    <property type="entry name" value="CE4_NodB_like_5s_6s"/>
    <property type="match status" value="1"/>
</dbReference>
<evidence type="ECO:0000256" key="2">
    <source>
        <dbReference type="ARBA" id="ARBA00022729"/>
    </source>
</evidence>
<evidence type="ECO:0000313" key="4">
    <source>
        <dbReference type="EMBL" id="KEO81939.1"/>
    </source>
</evidence>